<keyword evidence="7" id="KW-0325">Glycoprotein</keyword>
<keyword evidence="5" id="KW-0472">Membrane</keyword>
<sequence>MRDDLGTLRRLARDILGTLRNATPSARIGFGSFVDKPVLPYVSTAPAKLRSPCPERGEPCDPPRAFRHLLALTGDPELFAQRVGRQRVSGNLDAAEGGFDAIVQVALCQHKKGGWGWGELGPNRNQVRLGWDETELDQDRPGRTGTNWAELGPAGAELEPGDGPQEGSPPTPPSRPPPPDGQDELETAPCRGHLAAALQELRAGLYRSAADIFLPNCDTRGFYRPKQCRASQGPKRGQCWCVDRRGHPLAGTEGHGGAARCPPA</sequence>
<evidence type="ECO:0000256" key="2">
    <source>
        <dbReference type="ARBA" id="ARBA00007449"/>
    </source>
</evidence>
<dbReference type="InterPro" id="IPR036465">
    <property type="entry name" value="vWFA_dom_sf"/>
</dbReference>
<dbReference type="PROSITE" id="PS51162">
    <property type="entry name" value="THYROGLOBULIN_1_2"/>
    <property type="match status" value="1"/>
</dbReference>
<organism evidence="12 13">
    <name type="scientific">Patagioenas fasciata monilis</name>
    <dbReference type="NCBI Taxonomy" id="372326"/>
    <lineage>
        <taxon>Eukaryota</taxon>
        <taxon>Metazoa</taxon>
        <taxon>Chordata</taxon>
        <taxon>Craniata</taxon>
        <taxon>Vertebrata</taxon>
        <taxon>Euteleostomi</taxon>
        <taxon>Archelosauria</taxon>
        <taxon>Archosauria</taxon>
        <taxon>Dinosauria</taxon>
        <taxon>Saurischia</taxon>
        <taxon>Theropoda</taxon>
        <taxon>Coelurosauria</taxon>
        <taxon>Aves</taxon>
        <taxon>Neognathae</taxon>
        <taxon>Neoaves</taxon>
        <taxon>Columbimorphae</taxon>
        <taxon>Columbiformes</taxon>
        <taxon>Columbidae</taxon>
        <taxon>Patagioenas</taxon>
    </lineage>
</organism>
<dbReference type="GO" id="GO:0009986">
    <property type="term" value="C:cell surface"/>
    <property type="evidence" value="ECO:0007669"/>
    <property type="project" value="TreeGrafter"/>
</dbReference>
<dbReference type="InterPro" id="IPR000716">
    <property type="entry name" value="Thyroglobulin_1"/>
</dbReference>
<dbReference type="STRING" id="372326.A0A1V4J510"/>
<evidence type="ECO:0000313" key="13">
    <source>
        <dbReference type="Proteomes" id="UP000190648"/>
    </source>
</evidence>
<dbReference type="PANTHER" id="PTHR10082:SF36">
    <property type="entry name" value="INTEGRIN BETA-7"/>
    <property type="match status" value="1"/>
</dbReference>
<dbReference type="GO" id="GO:0008305">
    <property type="term" value="C:integrin complex"/>
    <property type="evidence" value="ECO:0007669"/>
    <property type="project" value="TreeGrafter"/>
</dbReference>
<feature type="disulfide bond" evidence="8">
    <location>
        <begin position="241"/>
        <end position="261"/>
    </location>
</feature>
<reference evidence="12 13" key="1">
    <citation type="submission" date="2016-02" db="EMBL/GenBank/DDBJ databases">
        <title>Band-tailed pigeon sequencing and assembly.</title>
        <authorList>
            <person name="Soares A.E."/>
            <person name="Novak B.J."/>
            <person name="Rice E.S."/>
            <person name="O'Connell B."/>
            <person name="Chang D."/>
            <person name="Weber S."/>
            <person name="Shapiro B."/>
        </authorList>
    </citation>
    <scope>NUCLEOTIDE SEQUENCE [LARGE SCALE GENOMIC DNA]</scope>
    <source>
        <strain evidence="12">BTP2013</strain>
        <tissue evidence="12">Blood</tissue>
    </source>
</reference>
<dbReference type="SMART" id="SM00211">
    <property type="entry name" value="TY"/>
    <property type="match status" value="1"/>
</dbReference>
<dbReference type="GO" id="GO:0005925">
    <property type="term" value="C:focal adhesion"/>
    <property type="evidence" value="ECO:0007669"/>
    <property type="project" value="TreeGrafter"/>
</dbReference>
<evidence type="ECO:0000256" key="1">
    <source>
        <dbReference type="ARBA" id="ARBA00004479"/>
    </source>
</evidence>
<evidence type="ECO:0000256" key="7">
    <source>
        <dbReference type="ARBA" id="ARBA00023180"/>
    </source>
</evidence>
<keyword evidence="6 8" id="KW-1015">Disulfide bond</keyword>
<dbReference type="PROSITE" id="PS00484">
    <property type="entry name" value="THYROGLOBULIN_1_1"/>
    <property type="match status" value="1"/>
</dbReference>
<evidence type="ECO:0000256" key="8">
    <source>
        <dbReference type="PROSITE-ProRule" id="PRU00500"/>
    </source>
</evidence>
<dbReference type="InterPro" id="IPR036857">
    <property type="entry name" value="Thyroglobulin_1_sf"/>
</dbReference>
<evidence type="ECO:0000256" key="10">
    <source>
        <dbReference type="SAM" id="MobiDB-lite"/>
    </source>
</evidence>
<keyword evidence="13" id="KW-1185">Reference proteome</keyword>
<gene>
    <name evidence="12" type="ORF">AV530_011050</name>
</gene>
<dbReference type="EMBL" id="LSYS01009212">
    <property type="protein sequence ID" value="OPJ67301.1"/>
    <property type="molecule type" value="Genomic_DNA"/>
</dbReference>
<dbReference type="SUPFAM" id="SSF53300">
    <property type="entry name" value="vWA-like"/>
    <property type="match status" value="1"/>
</dbReference>
<feature type="compositionally biased region" description="Pro residues" evidence="10">
    <location>
        <begin position="167"/>
        <end position="180"/>
    </location>
</feature>
<protein>
    <recommendedName>
        <fullName evidence="9">Integrin beta</fullName>
    </recommendedName>
</protein>
<evidence type="ECO:0000256" key="9">
    <source>
        <dbReference type="RuleBase" id="RU000633"/>
    </source>
</evidence>
<dbReference type="Pfam" id="PF00362">
    <property type="entry name" value="Integrin_beta"/>
    <property type="match status" value="1"/>
</dbReference>
<evidence type="ECO:0000256" key="6">
    <source>
        <dbReference type="ARBA" id="ARBA00023157"/>
    </source>
</evidence>
<evidence type="ECO:0000256" key="3">
    <source>
        <dbReference type="ARBA" id="ARBA00022692"/>
    </source>
</evidence>
<comment type="similarity">
    <text evidence="2 9">Belongs to the integrin beta chain family.</text>
</comment>
<dbReference type="InterPro" id="IPR015812">
    <property type="entry name" value="Integrin_bsu"/>
</dbReference>
<evidence type="ECO:0000256" key="5">
    <source>
        <dbReference type="ARBA" id="ARBA00023136"/>
    </source>
</evidence>
<keyword evidence="9" id="KW-0130">Cell adhesion</keyword>
<dbReference type="GO" id="GO:0033627">
    <property type="term" value="P:cell adhesion mediated by integrin"/>
    <property type="evidence" value="ECO:0007669"/>
    <property type="project" value="TreeGrafter"/>
</dbReference>
<proteinExistence type="inferred from homology"/>
<dbReference type="Gene3D" id="3.40.50.410">
    <property type="entry name" value="von Willebrand factor, type A domain"/>
    <property type="match status" value="1"/>
</dbReference>
<dbReference type="GO" id="GO:0007229">
    <property type="term" value="P:integrin-mediated signaling pathway"/>
    <property type="evidence" value="ECO:0007669"/>
    <property type="project" value="UniProtKB-KW"/>
</dbReference>
<dbReference type="Gene3D" id="4.10.800.10">
    <property type="entry name" value="Thyroglobulin type-1"/>
    <property type="match status" value="1"/>
</dbReference>
<dbReference type="InterPro" id="IPR002369">
    <property type="entry name" value="Integrin_bsu_VWA"/>
</dbReference>
<evidence type="ECO:0000256" key="4">
    <source>
        <dbReference type="ARBA" id="ARBA00023037"/>
    </source>
</evidence>
<comment type="caution">
    <text evidence="8">Lacks conserved residue(s) required for the propagation of feature annotation.</text>
</comment>
<dbReference type="SUPFAM" id="SSF57610">
    <property type="entry name" value="Thyroglobulin type-1 domain"/>
    <property type="match status" value="1"/>
</dbReference>
<dbReference type="CDD" id="cd00191">
    <property type="entry name" value="TY"/>
    <property type="match status" value="1"/>
</dbReference>
<dbReference type="SMART" id="SM00187">
    <property type="entry name" value="INB"/>
    <property type="match status" value="1"/>
</dbReference>
<evidence type="ECO:0000259" key="11">
    <source>
        <dbReference type="PROSITE" id="PS51162"/>
    </source>
</evidence>
<name>A0A1V4J510_PATFA</name>
<dbReference type="PRINTS" id="PR01186">
    <property type="entry name" value="INTEGRINB"/>
</dbReference>
<dbReference type="GO" id="GO:0007160">
    <property type="term" value="P:cell-matrix adhesion"/>
    <property type="evidence" value="ECO:0007669"/>
    <property type="project" value="TreeGrafter"/>
</dbReference>
<feature type="domain" description="Thyroglobulin type-1" evidence="11">
    <location>
        <begin position="187"/>
        <end position="261"/>
    </location>
</feature>
<keyword evidence="4 9" id="KW-0401">Integrin</keyword>
<dbReference type="GO" id="GO:0098609">
    <property type="term" value="P:cell-cell adhesion"/>
    <property type="evidence" value="ECO:0007669"/>
    <property type="project" value="TreeGrafter"/>
</dbReference>
<dbReference type="AlphaFoldDB" id="A0A1V4J510"/>
<feature type="region of interest" description="Disordered" evidence="10">
    <location>
        <begin position="135"/>
        <end position="187"/>
    </location>
</feature>
<evidence type="ECO:0000313" key="12">
    <source>
        <dbReference type="EMBL" id="OPJ67301.1"/>
    </source>
</evidence>
<dbReference type="OrthoDB" id="410592at2759"/>
<accession>A0A1V4J510</accession>
<comment type="caution">
    <text evidence="12">The sequence shown here is derived from an EMBL/GenBank/DDBJ whole genome shotgun (WGS) entry which is preliminary data.</text>
</comment>
<dbReference type="GO" id="GO:0050900">
    <property type="term" value="P:leukocyte migration"/>
    <property type="evidence" value="ECO:0007669"/>
    <property type="project" value="TreeGrafter"/>
</dbReference>
<dbReference type="Proteomes" id="UP000190648">
    <property type="component" value="Unassembled WGS sequence"/>
</dbReference>
<dbReference type="PANTHER" id="PTHR10082">
    <property type="entry name" value="INTEGRIN BETA SUBUNIT"/>
    <property type="match status" value="1"/>
</dbReference>
<dbReference type="GO" id="GO:0005178">
    <property type="term" value="F:integrin binding"/>
    <property type="evidence" value="ECO:0007669"/>
    <property type="project" value="TreeGrafter"/>
</dbReference>
<dbReference type="Pfam" id="PF00086">
    <property type="entry name" value="Thyroglobulin_1"/>
    <property type="match status" value="1"/>
</dbReference>
<comment type="subcellular location">
    <subcellularLocation>
        <location evidence="9">Cell membrane</location>
        <topology evidence="9">Single-pass type I membrane protein</topology>
    </subcellularLocation>
    <subcellularLocation>
        <location evidence="1">Membrane</location>
        <topology evidence="1">Single-pass type I membrane protein</topology>
    </subcellularLocation>
</comment>
<keyword evidence="3 9" id="KW-0812">Transmembrane</keyword>